<dbReference type="AlphaFoldDB" id="A0A383TVV1"/>
<dbReference type="RefSeq" id="WP_119058745.1">
    <property type="nucleotide sequence ID" value="NZ_UNSC01000001.1"/>
</dbReference>
<dbReference type="Gene3D" id="2.40.160.10">
    <property type="entry name" value="Porin"/>
    <property type="match status" value="1"/>
</dbReference>
<dbReference type="InterPro" id="IPR023614">
    <property type="entry name" value="Porin_dom_sf"/>
</dbReference>
<keyword evidence="1" id="KW-0732">Signal</keyword>
<dbReference type="Proteomes" id="UP000262142">
    <property type="component" value="Unassembled WGS sequence"/>
</dbReference>
<protein>
    <submittedName>
        <fullName evidence="2">Phosphate-selective porin</fullName>
    </submittedName>
</protein>
<reference evidence="2 3" key="1">
    <citation type="submission" date="2018-09" db="EMBL/GenBank/DDBJ databases">
        <authorList>
            <consortium name="Pathogen Informatics"/>
        </authorList>
    </citation>
    <scope>NUCLEOTIDE SEQUENCE [LARGE SCALE GENOMIC DNA]</scope>
    <source>
        <strain evidence="2 3">OH-22767</strain>
    </source>
</reference>
<name>A0A383TVV1_9FLAO</name>
<dbReference type="EMBL" id="UNSC01000001">
    <property type="protein sequence ID" value="SZD71051.1"/>
    <property type="molecule type" value="Genomic_DNA"/>
</dbReference>
<organism evidence="2 3">
    <name type="scientific">Candidatus Ornithobacterium hominis</name>
    <dbReference type="NCBI Taxonomy" id="2497989"/>
    <lineage>
        <taxon>Bacteria</taxon>
        <taxon>Pseudomonadati</taxon>
        <taxon>Bacteroidota</taxon>
        <taxon>Flavobacteriia</taxon>
        <taxon>Flavobacteriales</taxon>
        <taxon>Weeksellaceae</taxon>
        <taxon>Ornithobacterium</taxon>
    </lineage>
</organism>
<evidence type="ECO:0000313" key="2">
    <source>
        <dbReference type="EMBL" id="SZD71051.1"/>
    </source>
</evidence>
<evidence type="ECO:0000256" key="1">
    <source>
        <dbReference type="SAM" id="SignalP"/>
    </source>
</evidence>
<accession>A0A383TVV1</accession>
<sequence>MKYFLSFQKALFLISFPALLQAQIKENPSNSENSLLQSRKHKIGFFFVGNYNYGLSKDTDAGGKYRPDAESNNDFSLRYARLNGTFHLNPKWQANFLFNLADFKHNNLKNRFLEIASVTYKHSPYLNFRLGQFRPYFGVENTYIAQNQKSDYRTNSYLLMGASHWQSFQIGASLYGKVNLGEIPLKYYFNAYNGNGKNKPADDDAYKNFSTRLEYEVLKGFTLGANYATTKYRGKPTRVFTFDLQTEHQLARQLKFITESQYAKGHNMKEIKNQGVDKSTVDNYQFQNWYVTSLFHYDTQQEFLKALEFSYRYEDVNAIQKLNNHQITHTPFLSFLFEENNSLKASFGAKFNRYKNKNMNFTPNEDSFIFQLQFNY</sequence>
<dbReference type="OrthoDB" id="1412624at2"/>
<evidence type="ECO:0000313" key="3">
    <source>
        <dbReference type="Proteomes" id="UP000262142"/>
    </source>
</evidence>
<proteinExistence type="predicted"/>
<dbReference type="SUPFAM" id="SSF56935">
    <property type="entry name" value="Porins"/>
    <property type="match status" value="1"/>
</dbReference>
<feature type="chain" id="PRO_5016773056" evidence="1">
    <location>
        <begin position="21"/>
        <end position="376"/>
    </location>
</feature>
<keyword evidence="3" id="KW-1185">Reference proteome</keyword>
<gene>
    <name evidence="2" type="ORF">SAMEA104719789_00143</name>
</gene>
<feature type="signal peptide" evidence="1">
    <location>
        <begin position="1"/>
        <end position="20"/>
    </location>
</feature>